<evidence type="ECO:0000313" key="2">
    <source>
        <dbReference type="EMBL" id="GLQ35940.1"/>
    </source>
</evidence>
<comment type="caution">
    <text evidence="2">The sequence shown here is derived from an EMBL/GenBank/DDBJ whole genome shotgun (WGS) entry which is preliminary data.</text>
</comment>
<accession>A0ABQ5VX58</accession>
<reference evidence="3" key="1">
    <citation type="journal article" date="2019" name="Int. J. Syst. Evol. Microbiol.">
        <title>The Global Catalogue of Microorganisms (GCM) 10K type strain sequencing project: providing services to taxonomists for standard genome sequencing and annotation.</title>
        <authorList>
            <consortium name="The Broad Institute Genomics Platform"/>
            <consortium name="The Broad Institute Genome Sequencing Center for Infectious Disease"/>
            <person name="Wu L."/>
            <person name="Ma J."/>
        </authorList>
    </citation>
    <scope>NUCLEOTIDE SEQUENCE [LARGE SCALE GENOMIC DNA]</scope>
    <source>
        <strain evidence="3">NBRC 110140</strain>
    </source>
</reference>
<proteinExistence type="predicted"/>
<organism evidence="2 3">
    <name type="scientific">Amylibacter marinus</name>
    <dbReference type="NCBI Taxonomy" id="1475483"/>
    <lineage>
        <taxon>Bacteria</taxon>
        <taxon>Pseudomonadati</taxon>
        <taxon>Pseudomonadota</taxon>
        <taxon>Alphaproteobacteria</taxon>
        <taxon>Rhodobacterales</taxon>
        <taxon>Paracoccaceae</taxon>
        <taxon>Amylibacter</taxon>
    </lineage>
</organism>
<dbReference type="InterPro" id="IPR031571">
    <property type="entry name" value="RcpC_dom"/>
</dbReference>
<dbReference type="EMBL" id="BSNN01000007">
    <property type="protein sequence ID" value="GLQ35940.1"/>
    <property type="molecule type" value="Genomic_DNA"/>
</dbReference>
<keyword evidence="3" id="KW-1185">Reference proteome</keyword>
<dbReference type="RefSeq" id="WP_284379117.1">
    <property type="nucleotide sequence ID" value="NZ_BSNN01000007.1"/>
</dbReference>
<dbReference type="InterPro" id="IPR017592">
    <property type="entry name" value="Pilus_assmbl_Flp-typ_CpaB"/>
</dbReference>
<feature type="domain" description="Flp pilus assembly protein RcpC/CpaB" evidence="1">
    <location>
        <begin position="115"/>
        <end position="206"/>
    </location>
</feature>
<dbReference type="NCBIfam" id="TIGR03177">
    <property type="entry name" value="pilus_cpaB"/>
    <property type="match status" value="1"/>
</dbReference>
<dbReference type="Proteomes" id="UP001156694">
    <property type="component" value="Unassembled WGS sequence"/>
</dbReference>
<gene>
    <name evidence="2" type="ORF">GCM10007939_22240</name>
</gene>
<dbReference type="Pfam" id="PF16976">
    <property type="entry name" value="RcpC"/>
    <property type="match status" value="1"/>
</dbReference>
<evidence type="ECO:0000259" key="1">
    <source>
        <dbReference type="Pfam" id="PF16976"/>
    </source>
</evidence>
<name>A0ABQ5VX58_9RHOB</name>
<sequence length="234" mass="25547">MNKLIILIGLIVGGFAGFMVYGKLQDTEAKLVPNTYLSYTNEATERLLSGAQIEEAHLGTIQVPNQGDIFGLETQLIADTPANRTWLIGKRLNATIPAGRVLTYDLFEDLDVDRLDSVVAIGKRAFTFKVSKQSSLANRIIPGNRIDILAMIVLGQERSKTVSMLEDVKVIAVGKSLTFDQFQSDARGNYDTITVEILPEQGEQLAADLEDMSGDPIVLLRNQCDTSEPSPSCG</sequence>
<protein>
    <recommendedName>
        <fullName evidence="1">Flp pilus assembly protein RcpC/CpaB domain-containing protein</fullName>
    </recommendedName>
</protein>
<evidence type="ECO:0000313" key="3">
    <source>
        <dbReference type="Proteomes" id="UP001156694"/>
    </source>
</evidence>